<organism evidence="1 2">
    <name type="scientific">Candidatus Liptonbacteria bacterium CG11_big_fil_rev_8_21_14_0_20_35_14</name>
    <dbReference type="NCBI Taxonomy" id="1974634"/>
    <lineage>
        <taxon>Bacteria</taxon>
        <taxon>Candidatus Liptoniibacteriota</taxon>
    </lineage>
</organism>
<name>A0A2H0N7A0_9BACT</name>
<sequence length="272" mass="30571">MITKIFCLFFLFSCSSTKILTTVVSKNGVLNNQQDRVIEINIQKGNGKDLIASEIINMLKRNNINVAVTDSVIESIKERLADSTNPKERSDKISTMNTNFNIEYINYECESGSNCKRALGVLDLLVKDKVTKKVIYSDIIISDNNIGSMLEGTTLEPENLLTNKVLREIVSNLEAKLFGESVQISLPFITPKDSLELMNAFNMAKQNRIEDSILILNNVAQGQNNSDFAQAARINTASLLIIQNKRKEAGELLRKIPYNLYPSEYELIRKSL</sequence>
<evidence type="ECO:0000313" key="2">
    <source>
        <dbReference type="Proteomes" id="UP000229893"/>
    </source>
</evidence>
<accession>A0A2H0N7A0</accession>
<dbReference type="EMBL" id="PCWO01000039">
    <property type="protein sequence ID" value="PIR04774.1"/>
    <property type="molecule type" value="Genomic_DNA"/>
</dbReference>
<comment type="caution">
    <text evidence="1">The sequence shown here is derived from an EMBL/GenBank/DDBJ whole genome shotgun (WGS) entry which is preliminary data.</text>
</comment>
<gene>
    <name evidence="1" type="ORF">COV57_02655</name>
</gene>
<dbReference type="AlphaFoldDB" id="A0A2H0N7A0"/>
<proteinExistence type="predicted"/>
<dbReference type="Proteomes" id="UP000229893">
    <property type="component" value="Unassembled WGS sequence"/>
</dbReference>
<reference evidence="1 2" key="1">
    <citation type="submission" date="2017-09" db="EMBL/GenBank/DDBJ databases">
        <title>Depth-based differentiation of microbial function through sediment-hosted aquifers and enrichment of novel symbionts in the deep terrestrial subsurface.</title>
        <authorList>
            <person name="Probst A.J."/>
            <person name="Ladd B."/>
            <person name="Jarett J.K."/>
            <person name="Geller-Mcgrath D.E."/>
            <person name="Sieber C.M."/>
            <person name="Emerson J.B."/>
            <person name="Anantharaman K."/>
            <person name="Thomas B.C."/>
            <person name="Malmstrom R."/>
            <person name="Stieglmeier M."/>
            <person name="Klingl A."/>
            <person name="Woyke T."/>
            <person name="Ryan C.M."/>
            <person name="Banfield J.F."/>
        </authorList>
    </citation>
    <scope>NUCLEOTIDE SEQUENCE [LARGE SCALE GENOMIC DNA]</scope>
    <source>
        <strain evidence="1">CG11_big_fil_rev_8_21_14_0_20_35_14</strain>
    </source>
</reference>
<protein>
    <submittedName>
        <fullName evidence="1">Uncharacterized protein</fullName>
    </submittedName>
</protein>
<evidence type="ECO:0000313" key="1">
    <source>
        <dbReference type="EMBL" id="PIR04774.1"/>
    </source>
</evidence>